<gene>
    <name evidence="1" type="ORF">BO80DRAFT_292835</name>
</gene>
<dbReference type="OrthoDB" id="2334691at2759"/>
<evidence type="ECO:0000313" key="2">
    <source>
        <dbReference type="Proteomes" id="UP000249402"/>
    </source>
</evidence>
<proteinExistence type="predicted"/>
<keyword evidence="2" id="KW-1185">Reference proteome</keyword>
<protein>
    <recommendedName>
        <fullName evidence="3">Carboxylic ester hydrolase</fullName>
    </recommendedName>
</protein>
<dbReference type="AlphaFoldDB" id="A0A395GHK9"/>
<dbReference type="Proteomes" id="UP000249402">
    <property type="component" value="Unassembled WGS sequence"/>
</dbReference>
<sequence>MNIPLTTPEVPPQFLKPAFLVGHIPQRTLAADPRVSYALYIPPAHYNPDPNRSTTTTAPYNNPKLPLLVTIHGTSRNPTPLRTTLPPFANSTPCAILAPLFPANIDGPNDLDSYKLLRSRTLRSDLALLSILDEIATVWPGLDTEKIYLMGFSGGGQFAHRFLYIHPERLMAVSVGAPGRVTMLDEAGKWPGGVGDVEGVFGKGVRRDLIRQ</sequence>
<reference evidence="1 2" key="1">
    <citation type="submission" date="2018-02" db="EMBL/GenBank/DDBJ databases">
        <title>The genomes of Aspergillus section Nigri reveals drivers in fungal speciation.</title>
        <authorList>
            <consortium name="DOE Joint Genome Institute"/>
            <person name="Vesth T.C."/>
            <person name="Nybo J."/>
            <person name="Theobald S."/>
            <person name="Brandl J."/>
            <person name="Frisvad J.C."/>
            <person name="Nielsen K.F."/>
            <person name="Lyhne E.K."/>
            <person name="Kogle M.E."/>
            <person name="Kuo A."/>
            <person name="Riley R."/>
            <person name="Clum A."/>
            <person name="Nolan M."/>
            <person name="Lipzen A."/>
            <person name="Salamov A."/>
            <person name="Henrissat B."/>
            <person name="Wiebenga A."/>
            <person name="De vries R.P."/>
            <person name="Grigoriev I.V."/>
            <person name="Mortensen U.H."/>
            <person name="Andersen M.R."/>
            <person name="Baker S.E."/>
        </authorList>
    </citation>
    <scope>NUCLEOTIDE SEQUENCE [LARGE SCALE GENOMIC DNA]</scope>
    <source>
        <strain evidence="1 2">CBS 121593</strain>
    </source>
</reference>
<organism evidence="1 2">
    <name type="scientific">Aspergillus ibericus CBS 121593</name>
    <dbReference type="NCBI Taxonomy" id="1448316"/>
    <lineage>
        <taxon>Eukaryota</taxon>
        <taxon>Fungi</taxon>
        <taxon>Dikarya</taxon>
        <taxon>Ascomycota</taxon>
        <taxon>Pezizomycotina</taxon>
        <taxon>Eurotiomycetes</taxon>
        <taxon>Eurotiomycetidae</taxon>
        <taxon>Eurotiales</taxon>
        <taxon>Aspergillaceae</taxon>
        <taxon>Aspergillus</taxon>
        <taxon>Aspergillus subgen. Circumdati</taxon>
    </lineage>
</organism>
<dbReference type="Gene3D" id="3.40.50.1820">
    <property type="entry name" value="alpha/beta hydrolase"/>
    <property type="match status" value="1"/>
</dbReference>
<dbReference type="VEuPathDB" id="FungiDB:BO80DRAFT_292835"/>
<evidence type="ECO:0000313" key="1">
    <source>
        <dbReference type="EMBL" id="RAK94840.1"/>
    </source>
</evidence>
<evidence type="ECO:0008006" key="3">
    <source>
        <dbReference type="Google" id="ProtNLM"/>
    </source>
</evidence>
<dbReference type="EMBL" id="KZ824516">
    <property type="protein sequence ID" value="RAK94840.1"/>
    <property type="molecule type" value="Genomic_DNA"/>
</dbReference>
<accession>A0A395GHK9</accession>
<dbReference type="InterPro" id="IPR029058">
    <property type="entry name" value="AB_hydrolase_fold"/>
</dbReference>
<dbReference type="SUPFAM" id="SSF53474">
    <property type="entry name" value="alpha/beta-Hydrolases"/>
    <property type="match status" value="1"/>
</dbReference>
<dbReference type="RefSeq" id="XP_025569168.1">
    <property type="nucleotide sequence ID" value="XM_025715020.1"/>
</dbReference>
<dbReference type="GeneID" id="37219885"/>
<feature type="non-terminal residue" evidence="1">
    <location>
        <position position="212"/>
    </location>
</feature>
<name>A0A395GHK9_9EURO</name>